<keyword evidence="3 4" id="KW-0862">Zinc</keyword>
<evidence type="ECO:0000256" key="2">
    <source>
        <dbReference type="ARBA" id="ARBA00022723"/>
    </source>
</evidence>
<dbReference type="Gene3D" id="3.30.2320.80">
    <property type="match status" value="1"/>
</dbReference>
<dbReference type="Proteomes" id="UP000216752">
    <property type="component" value="Chromosome"/>
</dbReference>
<evidence type="ECO:0000256" key="4">
    <source>
        <dbReference type="HAMAP-Rule" id="MF_00213"/>
    </source>
</evidence>
<evidence type="ECO:0000256" key="1">
    <source>
        <dbReference type="ARBA" id="ARBA00022596"/>
    </source>
</evidence>
<evidence type="ECO:0000256" key="3">
    <source>
        <dbReference type="ARBA" id="ARBA00022833"/>
    </source>
</evidence>
<feature type="binding site" evidence="4">
    <location>
        <position position="89"/>
    </location>
    <ligand>
        <name>Zn(2+)</name>
        <dbReference type="ChEBI" id="CHEBI:29105"/>
    </ligand>
</feature>
<name>A0ABZ3IKM9_9FIRM</name>
<feature type="binding site" evidence="4">
    <location>
        <position position="73"/>
    </location>
    <ligand>
        <name>Zn(2+)</name>
        <dbReference type="ChEBI" id="CHEBI:29105"/>
    </ligand>
</feature>
<comment type="similarity">
    <text evidence="4">Belongs to the HypA/HybF family.</text>
</comment>
<organism evidence="5 6">
    <name type="scientific">Sporomusa silvacetica DSM 10669</name>
    <dbReference type="NCBI Taxonomy" id="1123289"/>
    <lineage>
        <taxon>Bacteria</taxon>
        <taxon>Bacillati</taxon>
        <taxon>Bacillota</taxon>
        <taxon>Negativicutes</taxon>
        <taxon>Selenomonadales</taxon>
        <taxon>Sporomusaceae</taxon>
        <taxon>Sporomusa</taxon>
    </lineage>
</organism>
<gene>
    <name evidence="5" type="primary">hybF_2</name>
    <name evidence="4" type="synonym">hypA</name>
    <name evidence="5" type="ORF">SPSIL_023920</name>
</gene>
<proteinExistence type="inferred from homology"/>
<keyword evidence="2 4" id="KW-0479">Metal-binding</keyword>
<keyword evidence="1 4" id="KW-0533">Nickel</keyword>
<protein>
    <recommendedName>
        <fullName evidence="4">Hydrogenase maturation factor HypA</fullName>
    </recommendedName>
</protein>
<dbReference type="PIRSF" id="PIRSF004761">
    <property type="entry name" value="Hydrgn_mat_HypA"/>
    <property type="match status" value="1"/>
</dbReference>
<reference evidence="5" key="1">
    <citation type="submission" date="2024-05" db="EMBL/GenBank/DDBJ databases">
        <title>Isolation and characterization of Sporomusa carbonis sp. nov., a carboxydotrophic hydrogenogen in the genus of Sporomusa isolated from a charcoal burning pile.</title>
        <authorList>
            <person name="Boeer T."/>
            <person name="Rosenbaum F."/>
            <person name="Eysell L."/>
            <person name="Mueller V."/>
            <person name="Daniel R."/>
            <person name="Poehlein A."/>
        </authorList>
    </citation>
    <scope>NUCLEOTIDE SEQUENCE [LARGE SCALE GENOMIC DNA]</scope>
    <source>
        <strain evidence="5">DSM 10669</strain>
    </source>
</reference>
<dbReference type="PANTHER" id="PTHR34535">
    <property type="entry name" value="HYDROGENASE MATURATION FACTOR HYPA"/>
    <property type="match status" value="1"/>
</dbReference>
<feature type="binding site" evidence="4">
    <location>
        <position position="92"/>
    </location>
    <ligand>
        <name>Zn(2+)</name>
        <dbReference type="ChEBI" id="CHEBI:29105"/>
    </ligand>
</feature>
<feature type="binding site" evidence="4">
    <location>
        <position position="76"/>
    </location>
    <ligand>
        <name>Zn(2+)</name>
        <dbReference type="ChEBI" id="CHEBI:29105"/>
    </ligand>
</feature>
<sequence>MHETGVMMEIVDIAQKHAKKSGATKVTKLVLQIGQLSAVIPDAAKMCYPFVISGTMLEQCKLSIEVIPAIGVCKQCDTTYNVVEKEFKCPKCASDQCEILSGRELKIKELLVM</sequence>
<evidence type="ECO:0000313" key="5">
    <source>
        <dbReference type="EMBL" id="XFO66242.1"/>
    </source>
</evidence>
<dbReference type="NCBIfam" id="TIGR00100">
    <property type="entry name" value="hypA"/>
    <property type="match status" value="1"/>
</dbReference>
<evidence type="ECO:0000313" key="6">
    <source>
        <dbReference type="Proteomes" id="UP000216752"/>
    </source>
</evidence>
<dbReference type="InterPro" id="IPR000688">
    <property type="entry name" value="HypA/HybF"/>
</dbReference>
<dbReference type="PANTHER" id="PTHR34535:SF3">
    <property type="entry name" value="HYDROGENASE MATURATION FACTOR HYPA"/>
    <property type="match status" value="1"/>
</dbReference>
<comment type="function">
    <text evidence="4">Involved in the maturation of [NiFe] hydrogenases. Required for nickel insertion into the metal center of the hydrogenase.</text>
</comment>
<dbReference type="Pfam" id="PF01155">
    <property type="entry name" value="HypA"/>
    <property type="match status" value="1"/>
</dbReference>
<feature type="binding site" evidence="4">
    <location>
        <position position="2"/>
    </location>
    <ligand>
        <name>Ni(2+)</name>
        <dbReference type="ChEBI" id="CHEBI:49786"/>
    </ligand>
</feature>
<dbReference type="HAMAP" id="MF_00213">
    <property type="entry name" value="HypA_HybF"/>
    <property type="match status" value="1"/>
</dbReference>
<accession>A0ABZ3IKM9</accession>
<keyword evidence="6" id="KW-1185">Reference proteome</keyword>
<dbReference type="EMBL" id="CP155573">
    <property type="protein sequence ID" value="XFO66242.1"/>
    <property type="molecule type" value="Genomic_DNA"/>
</dbReference>